<gene>
    <name evidence="6" type="primary">mcyB</name>
</gene>
<comment type="similarity">
    <text evidence="2">Belongs to the ATP-dependent AMP-binding enzyme family.</text>
</comment>
<dbReference type="SMART" id="SM00823">
    <property type="entry name" value="PKS_PP"/>
    <property type="match status" value="2"/>
</dbReference>
<dbReference type="CDD" id="cd19543">
    <property type="entry name" value="DCL_NRPS"/>
    <property type="match status" value="1"/>
</dbReference>
<evidence type="ECO:0000256" key="1">
    <source>
        <dbReference type="ARBA" id="ARBA00001957"/>
    </source>
</evidence>
<organism evidence="6">
    <name type="scientific">Microcystis aeruginosa</name>
    <dbReference type="NCBI Taxonomy" id="1126"/>
    <lineage>
        <taxon>Bacteria</taxon>
        <taxon>Bacillati</taxon>
        <taxon>Cyanobacteriota</taxon>
        <taxon>Cyanophyceae</taxon>
        <taxon>Oscillatoriophycideae</taxon>
        <taxon>Chroococcales</taxon>
        <taxon>Microcystaceae</taxon>
        <taxon>Microcystis</taxon>
    </lineage>
</organism>
<dbReference type="CDD" id="cd05930">
    <property type="entry name" value="A_NRPS"/>
    <property type="match status" value="2"/>
</dbReference>
<feature type="domain" description="Carrier" evidence="5">
    <location>
        <begin position="2049"/>
        <end position="2124"/>
    </location>
</feature>
<evidence type="ECO:0000259" key="5">
    <source>
        <dbReference type="PROSITE" id="PS50075"/>
    </source>
</evidence>
<sequence>MADTKNQPAKNVESIYPLSPMQEGMLFHSLYTPDSGIYCSQTLITLEGEINLAVFRQAWEKVVERHSVLRTLFLWEKREKPLQIVRKKVDLPWDYQDWRNLSPTEQQQRLDLLLQTERQQGFEFKVAPLMRCLMIQLSDQTYKFLCNHHHIILDGWSMPIIYQEVLGFYEAGIQGKSYHLPSPRPYQDYIVWLQEQNPSIAESFWQRTLEGFMTPTPLRVDRLQLMKSEGKPTYKEYNCHLSASHSKDLQSLAQKHNLTLSTLVQAAWAILLSRYSGESEVLFGVTVSGRPHDLSGVEHRVGLFINTLPLRVSIRESDLLLSWLQELQQKQAEIQDYAYVSLAEIQRLSDIPPGVPLFESLVVFENYPREALSRDSRQSLRVKDVENFEETNYPLTVVAIPKQELLIQLVYDTSRFTQDTIERMAAHLQTILTGIVTDTRQRVTQLPILTTQEQHQLLVEWNNTEADYPLDKSLHQLFEEQAAQNPQGIVVIFEDQKLTYQQLNNRGNQLAHCLRDKGVGPESLVGIFMERSLEMVIGLLGILKAGGAYVPLDPDYPTERLGDILSDSGVSLVLTQESLGDFLPQTGAELLCLDRDWEKIATYSPENPFNLTTPENLAYVIYTSGSTGKPKGVLISHRGFMNLICWHQDAFEITPLDKITQLARIAFDAAVWELWPCLTAGASLVLVKPEIMQSPPDLRDWLIAQEITVSFLPTPLVEKILSLKWDENIALRIILTGGDKLHHYPSVSMPFKLINNYGPTENTVVTTSGLVPDYEEGNSSSPSIGKPISNTKIYILDQNLQPLPIGVPGELHISSVGLARGYLNRLELTQEKFISNPFNSGILYKTGDLVRYLPEGNIEFLGRIDNQVKLRGLRIELGEIEAVLETHSEVEKAVVILREDTSDNQRLVAYIVRKSPSLGIGELRRFLQQQLPAYMVPSAFVILSDFPLNNNGKIDRKKLPVPDETSIIESAYIAPRNEKESLLAQIWQDVLQVSKIGVSDNFFELGGHSLKAISLVSKIQEKLGQSLPIKQVFAHPTIAEQAVLLSTVTPLTVATIPLVSAQETYETSHAQRRFYVLQQMDLNNVAYHIVSTLKIAGDFSPDVFEKAIQLLISRHESLRTSFILINGEPQQKILQNRPFDWEFKDWTNKPDEEILETIAKERKPFDLEKSPLVRSKIYKLSPNEYILELEIHHIICDGWSMSLLAKECLQYYSDLAKGLQPSIEPLPIQYKDYAGWQNNLLRSENNSKNLDYWRQKLDNGQLTRVHLPTDFKRPQIKTFKGSHLSWTFDRETISKLRKICQENEITLFMALVAAVKILLYRYSGQHDITIGTEIATRSHPQLQSLIGLFLNTLVIRDQIEPEKGYKNLLAKVRQTVTEALEHSDYPFDILVEKLAVSREINRTPLFDILVLLQNFDQPVGLENIQIKSLDSLTPTSKFDLSFVFSEDQEKLRLELIYNTDLFQEERMKKCLIHFDKLLNEMLSNPAQPVKDISLLSEAETAFIANFINPIPRLETRTIIHDFIDQVAAKPEKTSIIYPGGKFSYQELHELTNFWAYALKELGVEKDKVCGVLLEGDYRQLIAMLAVFKAGGIYLPLRLDEPEERRQRMMIKTSPEIILVAAENLEGIKPQLSALEKPPHILVVKAHKIQQYHQWNGMDYQEFPCQLSKLQPLLAMPDADDSNYIMFTSGSTGEPKAILGSHGSLRHFIDWEKREFGINESWRCLQIAQINFDAYLRETCVTLCSGGTLYIPESTEREDLELLLLRIGEWEINLLHTVPSVMRLFLKIGRGLVNAHNLLKSLRIFVLGGEPLFVKELAEWHQIFGSQTEFVNIYGASETTFVKHFYRIPNPNNIPYERVPGGQTLPDAAYAVVDGNRARAIGEVGEVFVKSPYLTKGYYQDESLTHSVFVPNPLNGGRDIVYRTGDLCRLLPDLTLEVIGRSDNQIKLNGVRIELGEIEDVLSGIEGVEKALVMANKKEELVTVIAYYQAEDTVHQEYIRGKLKQLLPIYMQPSFLMRLEAFPLLPNGKIHRLALPKPEENITNLTNQVPDFNPQEALLASLWGELLEAEVSNSNQSFFELGGNSLKAMRLVSQIRNQFGVSLRLREIFTHNTLKEQAVLIQSRQKR</sequence>
<dbReference type="InterPro" id="IPR020806">
    <property type="entry name" value="PKS_PP-bd"/>
</dbReference>
<name>Q93LR2_MICAE</name>
<dbReference type="FunFam" id="1.10.1200.10:FF:000005">
    <property type="entry name" value="Nonribosomal peptide synthetase 1"/>
    <property type="match status" value="1"/>
</dbReference>
<dbReference type="InterPro" id="IPR006162">
    <property type="entry name" value="Ppantetheine_attach_site"/>
</dbReference>
<reference evidence="6" key="1">
    <citation type="submission" date="2001-05" db="EMBL/GenBank/DDBJ databases">
        <title>Molecular study of selected Microcystis aeruginosa strains.</title>
        <authorList>
            <person name="Botes E."/>
        </authorList>
    </citation>
    <scope>NUCLEOTIDE SEQUENCE</scope>
    <source>
        <strain evidence="6">PCC 7813</strain>
    </source>
</reference>
<evidence type="ECO:0000256" key="4">
    <source>
        <dbReference type="ARBA" id="ARBA00022553"/>
    </source>
</evidence>
<dbReference type="InterPro" id="IPR010071">
    <property type="entry name" value="AA_adenyl_dom"/>
</dbReference>
<dbReference type="PROSITE" id="PS00012">
    <property type="entry name" value="PHOSPHOPANTETHEINE"/>
    <property type="match status" value="1"/>
</dbReference>
<dbReference type="InterPro" id="IPR045851">
    <property type="entry name" value="AMP-bd_C_sf"/>
</dbReference>
<keyword evidence="4" id="KW-0597">Phosphoprotein</keyword>
<proteinExistence type="inferred from homology"/>
<dbReference type="Pfam" id="PF13193">
    <property type="entry name" value="AMP-binding_C"/>
    <property type="match status" value="1"/>
</dbReference>
<dbReference type="Pfam" id="PF00550">
    <property type="entry name" value="PP-binding"/>
    <property type="match status" value="2"/>
</dbReference>
<dbReference type="GO" id="GO:0008610">
    <property type="term" value="P:lipid biosynthetic process"/>
    <property type="evidence" value="ECO:0007669"/>
    <property type="project" value="UniProtKB-ARBA"/>
</dbReference>
<dbReference type="Gene3D" id="3.30.300.30">
    <property type="match status" value="2"/>
</dbReference>
<dbReference type="GO" id="GO:0044550">
    <property type="term" value="P:secondary metabolite biosynthetic process"/>
    <property type="evidence" value="ECO:0007669"/>
    <property type="project" value="UniProtKB-ARBA"/>
</dbReference>
<dbReference type="Gene3D" id="3.40.50.980">
    <property type="match status" value="2"/>
</dbReference>
<dbReference type="InterPro" id="IPR020845">
    <property type="entry name" value="AMP-binding_CS"/>
</dbReference>
<dbReference type="FunFam" id="2.30.38.10:FF:000001">
    <property type="entry name" value="Non-ribosomal peptide synthetase PvdI"/>
    <property type="match status" value="1"/>
</dbReference>
<dbReference type="SUPFAM" id="SSF56801">
    <property type="entry name" value="Acetyl-CoA synthetase-like"/>
    <property type="match status" value="2"/>
</dbReference>
<dbReference type="InterPro" id="IPR025110">
    <property type="entry name" value="AMP-bd_C"/>
</dbReference>
<dbReference type="GO" id="GO:0043041">
    <property type="term" value="P:amino acid activation for nonribosomal peptide biosynthetic process"/>
    <property type="evidence" value="ECO:0007669"/>
    <property type="project" value="TreeGrafter"/>
</dbReference>
<protein>
    <submittedName>
        <fullName evidence="6">Microcystin synthetase</fullName>
    </submittedName>
</protein>
<dbReference type="InterPro" id="IPR023213">
    <property type="entry name" value="CAT-like_dom_sf"/>
</dbReference>
<dbReference type="InterPro" id="IPR000873">
    <property type="entry name" value="AMP-dep_synth/lig_dom"/>
</dbReference>
<dbReference type="GO" id="GO:0031177">
    <property type="term" value="F:phosphopantetheine binding"/>
    <property type="evidence" value="ECO:0007669"/>
    <property type="project" value="InterPro"/>
</dbReference>
<dbReference type="SUPFAM" id="SSF47336">
    <property type="entry name" value="ACP-like"/>
    <property type="match status" value="2"/>
</dbReference>
<dbReference type="FunFam" id="3.40.50.12780:FF:000012">
    <property type="entry name" value="Non-ribosomal peptide synthetase"/>
    <property type="match status" value="1"/>
</dbReference>
<dbReference type="PANTHER" id="PTHR45527">
    <property type="entry name" value="NONRIBOSOMAL PEPTIDE SYNTHETASE"/>
    <property type="match status" value="1"/>
</dbReference>
<dbReference type="GO" id="GO:0003824">
    <property type="term" value="F:catalytic activity"/>
    <property type="evidence" value="ECO:0007669"/>
    <property type="project" value="InterPro"/>
</dbReference>
<dbReference type="InterPro" id="IPR001242">
    <property type="entry name" value="Condensation_dom"/>
</dbReference>
<dbReference type="Gene3D" id="2.30.38.10">
    <property type="entry name" value="Luciferase, Domain 3"/>
    <property type="match status" value="1"/>
</dbReference>
<dbReference type="InterPro" id="IPR036736">
    <property type="entry name" value="ACP-like_sf"/>
</dbReference>
<dbReference type="Pfam" id="PF00668">
    <property type="entry name" value="Condensation"/>
    <property type="match status" value="2"/>
</dbReference>
<dbReference type="SUPFAM" id="SSF52777">
    <property type="entry name" value="CoA-dependent acyltransferases"/>
    <property type="match status" value="4"/>
</dbReference>
<dbReference type="NCBIfam" id="TIGR01733">
    <property type="entry name" value="AA-adenyl-dom"/>
    <property type="match status" value="1"/>
</dbReference>
<dbReference type="PANTHER" id="PTHR45527:SF1">
    <property type="entry name" value="FATTY ACID SYNTHASE"/>
    <property type="match status" value="1"/>
</dbReference>
<feature type="domain" description="Carrier" evidence="5">
    <location>
        <begin position="974"/>
        <end position="1049"/>
    </location>
</feature>
<keyword evidence="3" id="KW-0596">Phosphopantetheine</keyword>
<accession>Q93LR2</accession>
<dbReference type="FunFam" id="3.40.50.980:FF:000001">
    <property type="entry name" value="Non-ribosomal peptide synthetase"/>
    <property type="match status" value="1"/>
</dbReference>
<dbReference type="Pfam" id="PF00501">
    <property type="entry name" value="AMP-binding"/>
    <property type="match status" value="2"/>
</dbReference>
<dbReference type="InterPro" id="IPR009081">
    <property type="entry name" value="PP-bd_ACP"/>
</dbReference>
<dbReference type="PROSITE" id="PS00455">
    <property type="entry name" value="AMP_BINDING"/>
    <property type="match status" value="2"/>
</dbReference>
<dbReference type="EMBL" id="AY034601">
    <property type="protein sequence ID" value="AAK61390.1"/>
    <property type="molecule type" value="Genomic_DNA"/>
</dbReference>
<comment type="cofactor">
    <cofactor evidence="1">
        <name>pantetheine 4'-phosphate</name>
        <dbReference type="ChEBI" id="CHEBI:47942"/>
    </cofactor>
</comment>
<dbReference type="CDD" id="cd19531">
    <property type="entry name" value="LCL_NRPS-like"/>
    <property type="match status" value="1"/>
</dbReference>
<dbReference type="NCBIfam" id="NF003417">
    <property type="entry name" value="PRK04813.1"/>
    <property type="match status" value="2"/>
</dbReference>
<evidence type="ECO:0000313" key="6">
    <source>
        <dbReference type="EMBL" id="AAK61390.1"/>
    </source>
</evidence>
<evidence type="ECO:0000256" key="2">
    <source>
        <dbReference type="ARBA" id="ARBA00006432"/>
    </source>
</evidence>
<dbReference type="InterPro" id="IPR042099">
    <property type="entry name" value="ANL_N_sf"/>
</dbReference>
<dbReference type="Gene3D" id="3.30.559.30">
    <property type="entry name" value="Nonribosomal peptide synthetase, condensation domain"/>
    <property type="match status" value="2"/>
</dbReference>
<dbReference type="Gene3D" id="3.30.559.10">
    <property type="entry name" value="Chloramphenicol acetyltransferase-like domain"/>
    <property type="match status" value="2"/>
</dbReference>
<evidence type="ECO:0000256" key="3">
    <source>
        <dbReference type="ARBA" id="ARBA00022450"/>
    </source>
</evidence>
<dbReference type="Gene3D" id="3.40.50.12780">
    <property type="entry name" value="N-terminal domain of ligase-like"/>
    <property type="match status" value="1"/>
</dbReference>
<dbReference type="Gene3D" id="1.10.1200.10">
    <property type="entry name" value="ACP-like"/>
    <property type="match status" value="2"/>
</dbReference>
<dbReference type="PROSITE" id="PS50075">
    <property type="entry name" value="CARRIER"/>
    <property type="match status" value="2"/>
</dbReference>
<dbReference type="FunFam" id="3.30.300.30:FF:000010">
    <property type="entry name" value="Enterobactin synthetase component F"/>
    <property type="match status" value="1"/>
</dbReference>
<dbReference type="GO" id="GO:0005737">
    <property type="term" value="C:cytoplasm"/>
    <property type="evidence" value="ECO:0007669"/>
    <property type="project" value="TreeGrafter"/>
</dbReference>